<proteinExistence type="predicted"/>
<dbReference type="AlphaFoldDB" id="A0AAE0S699"/>
<dbReference type="EMBL" id="JAEAOA010000663">
    <property type="protein sequence ID" value="KAK3585803.1"/>
    <property type="molecule type" value="Genomic_DNA"/>
</dbReference>
<evidence type="ECO:0000256" key="1">
    <source>
        <dbReference type="SAM" id="MobiDB-lite"/>
    </source>
</evidence>
<dbReference type="SUPFAM" id="SSF48371">
    <property type="entry name" value="ARM repeat"/>
    <property type="match status" value="1"/>
</dbReference>
<organism evidence="3 4">
    <name type="scientific">Potamilus streckersoni</name>
    <dbReference type="NCBI Taxonomy" id="2493646"/>
    <lineage>
        <taxon>Eukaryota</taxon>
        <taxon>Metazoa</taxon>
        <taxon>Spiralia</taxon>
        <taxon>Lophotrochozoa</taxon>
        <taxon>Mollusca</taxon>
        <taxon>Bivalvia</taxon>
        <taxon>Autobranchia</taxon>
        <taxon>Heteroconchia</taxon>
        <taxon>Palaeoheterodonta</taxon>
        <taxon>Unionida</taxon>
        <taxon>Unionoidea</taxon>
        <taxon>Unionidae</taxon>
        <taxon>Ambleminae</taxon>
        <taxon>Lampsilini</taxon>
        <taxon>Potamilus</taxon>
    </lineage>
</organism>
<dbReference type="InterPro" id="IPR011989">
    <property type="entry name" value="ARM-like"/>
</dbReference>
<keyword evidence="4" id="KW-1185">Reference proteome</keyword>
<feature type="region of interest" description="Disordered" evidence="1">
    <location>
        <begin position="27"/>
        <end position="47"/>
    </location>
</feature>
<reference evidence="3" key="1">
    <citation type="journal article" date="2021" name="Genome Biol. Evol.">
        <title>A High-Quality Reference Genome for a Parasitic Bivalve with Doubly Uniparental Inheritance (Bivalvia: Unionida).</title>
        <authorList>
            <person name="Smith C.H."/>
        </authorList>
    </citation>
    <scope>NUCLEOTIDE SEQUENCE</scope>
    <source>
        <strain evidence="3">CHS0354</strain>
    </source>
</reference>
<dbReference type="InterPro" id="IPR013761">
    <property type="entry name" value="SAM/pointed_sf"/>
</dbReference>
<name>A0AAE0S699_9BIVA</name>
<dbReference type="Gene3D" id="1.10.150.50">
    <property type="entry name" value="Transcription Factor, Ets-1"/>
    <property type="match status" value="1"/>
</dbReference>
<dbReference type="GO" id="GO:0007165">
    <property type="term" value="P:signal transduction"/>
    <property type="evidence" value="ECO:0007669"/>
    <property type="project" value="InterPro"/>
</dbReference>
<evidence type="ECO:0000313" key="3">
    <source>
        <dbReference type="EMBL" id="KAK3585803.1"/>
    </source>
</evidence>
<reference evidence="3" key="3">
    <citation type="submission" date="2023-05" db="EMBL/GenBank/DDBJ databases">
        <authorList>
            <person name="Smith C.H."/>
        </authorList>
    </citation>
    <scope>NUCLEOTIDE SEQUENCE</scope>
    <source>
        <strain evidence="3">CHS0354</strain>
        <tissue evidence="3">Mantle</tissue>
    </source>
</reference>
<dbReference type="Gene3D" id="1.25.10.10">
    <property type="entry name" value="Leucine-rich Repeat Variant"/>
    <property type="match status" value="1"/>
</dbReference>
<dbReference type="PANTHER" id="PTHR46270:SF2">
    <property type="entry name" value="TIR DOMAIN-CONTAINING PROTEIN"/>
    <property type="match status" value="1"/>
</dbReference>
<reference evidence="3" key="2">
    <citation type="journal article" date="2021" name="Genome Biol. Evol.">
        <title>Developing a high-quality reference genome for a parasitic bivalve with doubly uniparental inheritance (Bivalvia: Unionida).</title>
        <authorList>
            <person name="Smith C.H."/>
        </authorList>
    </citation>
    <scope>NUCLEOTIDE SEQUENCE</scope>
    <source>
        <strain evidence="3">CHS0354</strain>
        <tissue evidence="3">Mantle</tissue>
    </source>
</reference>
<gene>
    <name evidence="3" type="ORF">CHS0354_010584</name>
</gene>
<dbReference type="SUPFAM" id="SSF47769">
    <property type="entry name" value="SAM/Pointed domain"/>
    <property type="match status" value="1"/>
</dbReference>
<dbReference type="InterPro" id="IPR000157">
    <property type="entry name" value="TIR_dom"/>
</dbReference>
<dbReference type="Pfam" id="PF13676">
    <property type="entry name" value="TIR_2"/>
    <property type="match status" value="1"/>
</dbReference>
<accession>A0AAE0S699</accession>
<dbReference type="SUPFAM" id="SSF52200">
    <property type="entry name" value="Toll/Interleukin receptor TIR domain"/>
    <property type="match status" value="1"/>
</dbReference>
<dbReference type="InterPro" id="IPR035897">
    <property type="entry name" value="Toll_tir_struct_dom_sf"/>
</dbReference>
<dbReference type="Proteomes" id="UP001195483">
    <property type="component" value="Unassembled WGS sequence"/>
</dbReference>
<evidence type="ECO:0000259" key="2">
    <source>
        <dbReference type="Pfam" id="PF13676"/>
    </source>
</evidence>
<comment type="caution">
    <text evidence="3">The sequence shown here is derived from an EMBL/GenBank/DDBJ whole genome shotgun (WGS) entry which is preliminary data.</text>
</comment>
<evidence type="ECO:0000313" key="4">
    <source>
        <dbReference type="Proteomes" id="UP001195483"/>
    </source>
</evidence>
<dbReference type="PANTHER" id="PTHR46270">
    <property type="entry name" value="ARMADILLO-TYPE FOLD-RELATED"/>
    <property type="match status" value="1"/>
</dbReference>
<dbReference type="InterPro" id="IPR016024">
    <property type="entry name" value="ARM-type_fold"/>
</dbReference>
<protein>
    <recommendedName>
        <fullName evidence="2">TIR domain-containing protein</fullName>
    </recommendedName>
</protein>
<feature type="domain" description="TIR" evidence="2">
    <location>
        <begin position="584"/>
        <end position="703"/>
    </location>
</feature>
<dbReference type="Gene3D" id="3.40.50.10140">
    <property type="entry name" value="Toll/interleukin-1 receptor homology (TIR) domain"/>
    <property type="match status" value="1"/>
</dbReference>
<sequence>MGTSNNSSKSQHHLSVWSEDVFSETGDRSAVTNLPVPDVNQHISSDEKVDNKEDCALISIVGQKTNAVKFLKTNEKNDEKILLEEDAMQVLEAETGNKPTVEKMLNTQKNNDNRVLPLMEITKHVLEAPSGNDKALDVTNTDEHGSNKNMFPTKLTKHVLEDKSDDVSVQRVKNFPMCEKESSIDSKLETLPQSQDVQAFAAIGTAVRILLSQKVDAEGWKTNVNLILKETRASVKLNRAKIAEILMEHHFVNILEKYFQFLGSSASEPYSDSTFKNTCNSLEMNTALVSEMNSTEVKLIQYMIESGEGTWMILKKIFTIVWVLCDASEQFCQHIIDSKLMNPSLINLLKYLANMSYMSSEKFIYLVKAILGILHNIVRHIESSKWTLRDLEVVPLLQSLLSGSIRQIITTKVLIVLSYLVSEAENEIINSDDQNISFIIRVLGSAMDSEKHFSATYGMDVEETLRGLNNLAVNDSNKVRIVRNNALPLYSRLLAVGNSEEVHLAVCGLWSLGFSLSNKQKIKETPGILEKLQELQHQCVRKDTSHAARGVVWELESIPVTASITDACTSPITDLLHEHLCPHVMISYQWDSQPIMMKVKDKLRCAGYKVWMDVEHMTGSTLEAMALAVEKASVVLICMSEKYKDSPNCRSESEYVYRLRKDFIPLRLQPTYTPDGWLGMMVGTRLYFDFSDVSKLDTQLSKLIKELGNRGKIGYMDTVDAPLLERVMSRETSPPKAEMDILNWTSNNVATWLTTLGLENKKERFDEIDGSLLLELRKIHKSAPEFLYTMLKHDFGLGAVEILKFSRALRALNP</sequence>